<evidence type="ECO:0000256" key="1">
    <source>
        <dbReference type="SAM" id="Coils"/>
    </source>
</evidence>
<organism evidence="3 4">
    <name type="scientific">Chryseobacterium aquaeductus</name>
    <dbReference type="NCBI Taxonomy" id="2675056"/>
    <lineage>
        <taxon>Bacteria</taxon>
        <taxon>Pseudomonadati</taxon>
        <taxon>Bacteroidota</taxon>
        <taxon>Flavobacteriia</taxon>
        <taxon>Flavobacteriales</taxon>
        <taxon>Weeksellaceae</taxon>
        <taxon>Chryseobacterium group</taxon>
        <taxon>Chryseobacterium</taxon>
    </lineage>
</organism>
<dbReference type="Proteomes" id="UP000662618">
    <property type="component" value="Unassembled WGS sequence"/>
</dbReference>
<feature type="chain" id="PRO_5040479632" description="Peptidase S74 domain-containing protein" evidence="2">
    <location>
        <begin position="21"/>
        <end position="1226"/>
    </location>
</feature>
<comment type="caution">
    <text evidence="3">The sequence shown here is derived from an EMBL/GenBank/DDBJ whole genome shotgun (WGS) entry which is preliminary data.</text>
</comment>
<protein>
    <recommendedName>
        <fullName evidence="5">Peptidase S74 domain-containing protein</fullName>
    </recommendedName>
</protein>
<keyword evidence="1" id="KW-0175">Coiled coil</keyword>
<evidence type="ECO:0008006" key="5">
    <source>
        <dbReference type="Google" id="ProtNLM"/>
    </source>
</evidence>
<dbReference type="SUPFAM" id="SSF51126">
    <property type="entry name" value="Pectin lyase-like"/>
    <property type="match status" value="1"/>
</dbReference>
<dbReference type="AlphaFoldDB" id="A0A9N8QTA9"/>
<feature type="coiled-coil region" evidence="1">
    <location>
        <begin position="1190"/>
        <end position="1217"/>
    </location>
</feature>
<evidence type="ECO:0000313" key="3">
    <source>
        <dbReference type="EMBL" id="CAD7815143.1"/>
    </source>
</evidence>
<accession>A0A9N8QTA9</accession>
<proteinExistence type="predicted"/>
<dbReference type="RefSeq" id="WP_202751604.1">
    <property type="nucleotide sequence ID" value="NZ_CAJIMS010000001.1"/>
</dbReference>
<dbReference type="PANTHER" id="PTHR24637">
    <property type="entry name" value="COLLAGEN"/>
    <property type="match status" value="1"/>
</dbReference>
<feature type="signal peptide" evidence="2">
    <location>
        <begin position="1"/>
        <end position="20"/>
    </location>
</feature>
<dbReference type="Pfam" id="PF01391">
    <property type="entry name" value="Collagen"/>
    <property type="match status" value="1"/>
</dbReference>
<name>A0A9N8QTA9_9FLAO</name>
<evidence type="ECO:0000256" key="2">
    <source>
        <dbReference type="SAM" id="SignalP"/>
    </source>
</evidence>
<dbReference type="InterPro" id="IPR011050">
    <property type="entry name" value="Pectin_lyase_fold/virulence"/>
</dbReference>
<evidence type="ECO:0000313" key="4">
    <source>
        <dbReference type="Proteomes" id="UP000662618"/>
    </source>
</evidence>
<gene>
    <name evidence="3" type="ORF">CHRY9390_02923</name>
</gene>
<dbReference type="InterPro" id="IPR008160">
    <property type="entry name" value="Collagen"/>
</dbReference>
<dbReference type="EMBL" id="CAJIMS010000001">
    <property type="protein sequence ID" value="CAD7815143.1"/>
    <property type="molecule type" value="Genomic_DNA"/>
</dbReference>
<reference evidence="3" key="1">
    <citation type="submission" date="2020-12" db="EMBL/GenBank/DDBJ databases">
        <authorList>
            <person name="Rodrigo-Torres L."/>
            <person name="Arahal R. D."/>
            <person name="Lucena T."/>
        </authorList>
    </citation>
    <scope>NUCLEOTIDE SEQUENCE</scope>
    <source>
        <strain evidence="3">CECT 9390</strain>
    </source>
</reference>
<sequence length="1226" mass="130691">MNKKLFSVLLLASAMGYSQVWQPTTVTTSTGNIAREGNVAIGTATANATYKLSVTGSSLFTGNTNFMGNLGIGISPVTTIGLYLKSSVNTFASHSQLNINSTNPDTAPLFDLRNNGNLGLGIKAHEKVKLYSKSMASDHFTHSQLNINSTNPDTAPLFDLRNNGNLGIGILAHEKVKLYSKSLASDFLTYSQLNINSTNPDTAPLFDLRNNGMIGLGKNAIDGYRIDAANGLIRFQNLSGTGTRMVVADATGKLSTQNIPTVTGESTTVLDTPTIDLTLTGTQIKADVINNSITTDKILDGTIATADIKDGAVTSAKILDATIVTADIANNAVTTDKILDGTIATADIKDGAVTSAKILDATIALNDLSATGTRSATTFLAGDNTWKTISASGPTTNGLSTNATQLTSTVNGVASNVLLSAIDKQQLSISGSTLSLTNGGSVTLPTVAGATGPAGPAGPQGLTGATGLQGEVGPAGPQGLMGATGPQGLTGATGLQGEVGPAGPQGIQGLPGSDGANGQGVPTGGAAGQVLAKINGNDYATQWVDMNSSSGSTSIVNGTNTTVSGNGSPTNPYQINVANATGSNLNTVYTIGSSIASNPTPLDIRNSANSIVTASSDINQIISYAYDTLGYKKFYLQEGTYYVNQTIDLAGKSGITIEGAGYNTVLRPSNDLGVDVALVSYGDTTFSSTRNILKSLRLDLMKPNESFVNTGIRILGKAERNIFDNLYFGNDTGGYTPSTSPILVQLSNNEESDFNTFSNIHYYRFHYGIVFNSRGGIFNDNIFDNIFLNGFKTGIDFGSNTGQFNQNKFSNIHLQTTPDYQTSETYGIKNIQGHRNIFSHINTFDWKIRDSYGNLINPHLKYIIDIRSDARETTIENSILKSDFGYGNFESDRFYKDPSTDITPTNTKLINITSTNGFSENVLRGVNDFVVQGQTNSITDTNVFSVNNFNKIHLRGAFNPDANFSSKEFVLDNIGNISIGNNQASTTSKTTIKGNLNYRPNNIDLGSTSGTHILVNGGTNPQWGDVVWTPVSSLITKNIYNSNGYTTSDRTMLLDGNLYFSILSRPRGSGGIPATTKETFTVKHQQVFIGENATSFLGNATLNNDLNYKLLVNGKIKAKDEVLVSNAGWADYVFKEDYKLKSLPEVETFIKENGHLPNIPSAKEIETNGLPLAKISTLQQEKIEELTLYVIEQNKKIEAQNKKIEELSTMKQEMEALKTMVEQLKK</sequence>
<keyword evidence="4" id="KW-1185">Reference proteome</keyword>
<keyword evidence="2" id="KW-0732">Signal</keyword>
<dbReference type="PANTHER" id="PTHR24637:SF428">
    <property type="entry name" value="SCAVENGER RECEPTOR CLASS A MEMBER 3"/>
    <property type="match status" value="1"/>
</dbReference>